<evidence type="ECO:0000313" key="3">
    <source>
        <dbReference type="Proteomes" id="UP000704762"/>
    </source>
</evidence>
<dbReference type="RefSeq" id="WP_204917288.1">
    <property type="nucleotide sequence ID" value="NZ_BAAAQP010000002.1"/>
</dbReference>
<sequence length="284" mass="31374">MRLSIDHTTGFSYSSPVASSYNEARMVPTTSQNQTVWSSRISIDPTPWSFSYLDYWGTRVTAFELHQPHQRLTVQAESVVETRGDGSPWDEQRLVAEDDLGWSALRDPGVIASMTEFLTITDRTAPPEELAQLTRDVVAGQPPRLAALDVCRLIADRLSYQKGATAVTSTAREVWEGGRGVCQDFSHVTLGALRAVGVPARYVSGYLYPGSGEPNHKIIGESHSWVEWWCGSWAAFDPSTQRRISDHYVRVGHGRDYADVAPLRGTYSGGASTMFVTVEMTQLG</sequence>
<comment type="caution">
    <text evidence="2">The sequence shown here is derived from an EMBL/GenBank/DDBJ whole genome shotgun (WGS) entry which is preliminary data.</text>
</comment>
<dbReference type="InterPro" id="IPR002931">
    <property type="entry name" value="Transglutaminase-like"/>
</dbReference>
<dbReference type="PANTHER" id="PTHR33490">
    <property type="entry name" value="BLR5614 PROTEIN-RELATED"/>
    <property type="match status" value="1"/>
</dbReference>
<keyword evidence="3" id="KW-1185">Reference proteome</keyword>
<evidence type="ECO:0000313" key="2">
    <source>
        <dbReference type="EMBL" id="MBM7798786.1"/>
    </source>
</evidence>
<reference evidence="2 3" key="1">
    <citation type="submission" date="2021-01" db="EMBL/GenBank/DDBJ databases">
        <title>Sequencing the genomes of 1000 actinobacteria strains.</title>
        <authorList>
            <person name="Klenk H.-P."/>
        </authorList>
    </citation>
    <scope>NUCLEOTIDE SEQUENCE [LARGE SCALE GENOMIC DNA]</scope>
    <source>
        <strain evidence="2 3">DSM 18662</strain>
    </source>
</reference>
<name>A0ABS2RIG7_9ACTN</name>
<dbReference type="SUPFAM" id="SSF54001">
    <property type="entry name" value="Cysteine proteinases"/>
    <property type="match status" value="1"/>
</dbReference>
<gene>
    <name evidence="2" type="ORF">JOE57_001707</name>
</gene>
<accession>A0ABS2RIG7</accession>
<dbReference type="Gene3D" id="3.10.620.30">
    <property type="match status" value="1"/>
</dbReference>
<dbReference type="Pfam" id="PF01841">
    <property type="entry name" value="Transglut_core"/>
    <property type="match status" value="1"/>
</dbReference>
<organism evidence="2 3">
    <name type="scientific">Microlunatus panaciterrae</name>
    <dbReference type="NCBI Taxonomy" id="400768"/>
    <lineage>
        <taxon>Bacteria</taxon>
        <taxon>Bacillati</taxon>
        <taxon>Actinomycetota</taxon>
        <taxon>Actinomycetes</taxon>
        <taxon>Propionibacteriales</taxon>
        <taxon>Propionibacteriaceae</taxon>
        <taxon>Microlunatus</taxon>
    </lineage>
</organism>
<dbReference type="EMBL" id="JAFBCF010000001">
    <property type="protein sequence ID" value="MBM7798786.1"/>
    <property type="molecule type" value="Genomic_DNA"/>
</dbReference>
<dbReference type="Proteomes" id="UP000704762">
    <property type="component" value="Unassembled WGS sequence"/>
</dbReference>
<dbReference type="SMART" id="SM00460">
    <property type="entry name" value="TGc"/>
    <property type="match status" value="1"/>
</dbReference>
<dbReference type="InterPro" id="IPR013589">
    <property type="entry name" value="Bac_transglu_N"/>
</dbReference>
<evidence type="ECO:0000259" key="1">
    <source>
        <dbReference type="SMART" id="SM00460"/>
    </source>
</evidence>
<dbReference type="Pfam" id="PF08379">
    <property type="entry name" value="Bact_transglu_N"/>
    <property type="match status" value="1"/>
</dbReference>
<protein>
    <submittedName>
        <fullName evidence="2">Transglutaminase-like putative cysteine protease</fullName>
    </submittedName>
</protein>
<dbReference type="PANTHER" id="PTHR33490:SF6">
    <property type="entry name" value="SLL1049 PROTEIN"/>
    <property type="match status" value="1"/>
</dbReference>
<feature type="domain" description="Transglutaminase-like" evidence="1">
    <location>
        <begin position="174"/>
        <end position="240"/>
    </location>
</feature>
<proteinExistence type="predicted"/>
<dbReference type="InterPro" id="IPR038765">
    <property type="entry name" value="Papain-like_cys_pep_sf"/>
</dbReference>